<evidence type="ECO:0000313" key="3">
    <source>
        <dbReference type="EMBL" id="NMM48724.1"/>
    </source>
</evidence>
<sequence length="272" mass="31033">MKKTAYFLGLFLFFSVSGFSQVKVHLGATTTGQMTFVLDEGIKSDPRYVQTNDVKFAPIGLSFGADLTDNFGLQLESIYSIQGAYYQVVDIYEQVQGYRDFEANYLHLPLLMKFMSGSADRARFNFMIGPQLSFLTKGSEKIKYDASQYYIPEGVTPPEGAEPVDGQDYYNLPATEGEIVLFTTQEEVVREFKEAEFQIAASFGFDIDITRNLFLSAQVRMNYAISDFRNEDFIQYMQEQKYDELYGRRSSLLVGMQLGVNYVFGGTRFFTR</sequence>
<keyword evidence="1" id="KW-0732">Signal</keyword>
<gene>
    <name evidence="3" type="ORF">HH304_09960</name>
</gene>
<reference evidence="3 4" key="1">
    <citation type="submission" date="2020-04" db="EMBL/GenBank/DDBJ databases">
        <title>Flammeovirgaceae bacterium KN852 isolated from deep sea.</title>
        <authorList>
            <person name="Zhang D.-C."/>
        </authorList>
    </citation>
    <scope>NUCLEOTIDE SEQUENCE [LARGE SCALE GENOMIC DNA]</scope>
    <source>
        <strain evidence="3 4">KN852</strain>
    </source>
</reference>
<dbReference type="Pfam" id="PF13568">
    <property type="entry name" value="OMP_b-brl_2"/>
    <property type="match status" value="1"/>
</dbReference>
<feature type="signal peptide" evidence="1">
    <location>
        <begin position="1"/>
        <end position="22"/>
    </location>
</feature>
<accession>A0A848J2K7</accession>
<evidence type="ECO:0000256" key="1">
    <source>
        <dbReference type="SAM" id="SignalP"/>
    </source>
</evidence>
<organism evidence="3 4">
    <name type="scientific">Marinigracilibium pacificum</name>
    <dbReference type="NCBI Taxonomy" id="2729599"/>
    <lineage>
        <taxon>Bacteria</taxon>
        <taxon>Pseudomonadati</taxon>
        <taxon>Bacteroidota</taxon>
        <taxon>Cytophagia</taxon>
        <taxon>Cytophagales</taxon>
        <taxon>Flammeovirgaceae</taxon>
        <taxon>Marinigracilibium</taxon>
    </lineage>
</organism>
<dbReference type="AlphaFoldDB" id="A0A848J2K7"/>
<dbReference type="EMBL" id="JABBNU010000005">
    <property type="protein sequence ID" value="NMM48724.1"/>
    <property type="molecule type" value="Genomic_DNA"/>
</dbReference>
<dbReference type="RefSeq" id="WP_169680919.1">
    <property type="nucleotide sequence ID" value="NZ_JABBNU010000005.1"/>
</dbReference>
<proteinExistence type="predicted"/>
<feature type="chain" id="PRO_5032509283" evidence="1">
    <location>
        <begin position="23"/>
        <end position="272"/>
    </location>
</feature>
<dbReference type="Proteomes" id="UP000559010">
    <property type="component" value="Unassembled WGS sequence"/>
</dbReference>
<feature type="domain" description="Outer membrane protein beta-barrel" evidence="2">
    <location>
        <begin position="59"/>
        <end position="228"/>
    </location>
</feature>
<comment type="caution">
    <text evidence="3">The sequence shown here is derived from an EMBL/GenBank/DDBJ whole genome shotgun (WGS) entry which is preliminary data.</text>
</comment>
<keyword evidence="4" id="KW-1185">Reference proteome</keyword>
<name>A0A848J2K7_9BACT</name>
<evidence type="ECO:0000313" key="4">
    <source>
        <dbReference type="Proteomes" id="UP000559010"/>
    </source>
</evidence>
<dbReference type="InterPro" id="IPR025665">
    <property type="entry name" value="Beta-barrel_OMP_2"/>
</dbReference>
<protein>
    <submittedName>
        <fullName evidence="3">PorT family protein</fullName>
    </submittedName>
</protein>
<evidence type="ECO:0000259" key="2">
    <source>
        <dbReference type="Pfam" id="PF13568"/>
    </source>
</evidence>